<evidence type="ECO:0000313" key="2">
    <source>
        <dbReference type="Proteomes" id="UP001595530"/>
    </source>
</evidence>
<reference evidence="2" key="1">
    <citation type="journal article" date="2019" name="Int. J. Syst. Evol. Microbiol.">
        <title>The Global Catalogue of Microorganisms (GCM) 10K type strain sequencing project: providing services to taxonomists for standard genome sequencing and annotation.</title>
        <authorList>
            <consortium name="The Broad Institute Genomics Platform"/>
            <consortium name="The Broad Institute Genome Sequencing Center for Infectious Disease"/>
            <person name="Wu L."/>
            <person name="Ma J."/>
        </authorList>
    </citation>
    <scope>NUCLEOTIDE SEQUENCE [LARGE SCALE GENOMIC DNA]</scope>
    <source>
        <strain evidence="2">KCTC 42986</strain>
    </source>
</reference>
<gene>
    <name evidence="1" type="ORF">ACFOFO_25295</name>
</gene>
<dbReference type="Proteomes" id="UP001595530">
    <property type="component" value="Unassembled WGS sequence"/>
</dbReference>
<dbReference type="RefSeq" id="WP_390322667.1">
    <property type="nucleotide sequence ID" value="NZ_JBHRTP010000105.1"/>
</dbReference>
<name>A0ABV7FAI0_9BURK</name>
<accession>A0ABV7FAI0</accession>
<protein>
    <submittedName>
        <fullName evidence="1">Uncharacterized protein</fullName>
    </submittedName>
</protein>
<sequence length="107" mass="11823">MATFATSNSELELAGDNILHMPTKDDLVRAAAKYYSPKAIAFDKARNMDDYVRPDGYIQTADAASLVVARRPTALPKRTAKKDFAASAMATSLFALGMKFWCCRRLK</sequence>
<evidence type="ECO:0000313" key="1">
    <source>
        <dbReference type="EMBL" id="MFC3111224.1"/>
    </source>
</evidence>
<proteinExistence type="predicted"/>
<keyword evidence="2" id="KW-1185">Reference proteome</keyword>
<comment type="caution">
    <text evidence="1">The sequence shown here is derived from an EMBL/GenBank/DDBJ whole genome shotgun (WGS) entry which is preliminary data.</text>
</comment>
<organism evidence="1 2">
    <name type="scientific">Undibacterium arcticum</name>
    <dbReference type="NCBI Taxonomy" id="1762892"/>
    <lineage>
        <taxon>Bacteria</taxon>
        <taxon>Pseudomonadati</taxon>
        <taxon>Pseudomonadota</taxon>
        <taxon>Betaproteobacteria</taxon>
        <taxon>Burkholderiales</taxon>
        <taxon>Oxalobacteraceae</taxon>
        <taxon>Undibacterium</taxon>
    </lineage>
</organism>
<dbReference type="EMBL" id="JBHRTP010000105">
    <property type="protein sequence ID" value="MFC3111224.1"/>
    <property type="molecule type" value="Genomic_DNA"/>
</dbReference>